<evidence type="ECO:0000256" key="5">
    <source>
        <dbReference type="SAM" id="SignalP"/>
    </source>
</evidence>
<gene>
    <name evidence="6" type="primary">PIGK</name>
    <name evidence="6" type="ORF">TSPGSL018_15431</name>
</gene>
<evidence type="ECO:0000256" key="2">
    <source>
        <dbReference type="ARBA" id="ARBA00009941"/>
    </source>
</evidence>
<dbReference type="GO" id="GO:0042765">
    <property type="term" value="C:GPI-anchor transamidase complex"/>
    <property type="evidence" value="ECO:0007669"/>
    <property type="project" value="InterPro"/>
</dbReference>
<proteinExistence type="inferred from homology"/>
<organism evidence="6">
    <name type="scientific">Tetraselmis sp. GSL018</name>
    <dbReference type="NCBI Taxonomy" id="582737"/>
    <lineage>
        <taxon>Eukaryota</taxon>
        <taxon>Viridiplantae</taxon>
        <taxon>Chlorophyta</taxon>
        <taxon>core chlorophytes</taxon>
        <taxon>Chlorodendrophyceae</taxon>
        <taxon>Chlorodendrales</taxon>
        <taxon>Chlorodendraceae</taxon>
        <taxon>Tetraselmis</taxon>
    </lineage>
</organism>
<dbReference type="InterPro" id="IPR028361">
    <property type="entry name" value="GPI_transamidase"/>
</dbReference>
<dbReference type="PRINTS" id="PR00776">
    <property type="entry name" value="HEMOGLOBNASE"/>
</dbReference>
<dbReference type="PANTHER" id="PTHR48067">
    <property type="entry name" value="GPI-ANCHOR TRANSAMIDASE"/>
    <property type="match status" value="1"/>
</dbReference>
<dbReference type="Gene3D" id="3.40.50.1460">
    <property type="match status" value="1"/>
</dbReference>
<dbReference type="GO" id="GO:0016255">
    <property type="term" value="P:attachment of GPI anchor to protein"/>
    <property type="evidence" value="ECO:0007669"/>
    <property type="project" value="InterPro"/>
</dbReference>
<feature type="signal peptide" evidence="5">
    <location>
        <begin position="1"/>
        <end position="19"/>
    </location>
</feature>
<keyword evidence="4 5" id="KW-0732">Signal</keyword>
<dbReference type="GO" id="GO:0006506">
    <property type="term" value="P:GPI anchor biosynthetic process"/>
    <property type="evidence" value="ECO:0007669"/>
    <property type="project" value="UniProtKB-UniPathway"/>
</dbReference>
<reference evidence="6" key="1">
    <citation type="submission" date="2014-05" db="EMBL/GenBank/DDBJ databases">
        <title>The transcriptome of the halophilic microalga Tetraselmis sp. GSL018 isolated from the Great Salt Lake, Utah.</title>
        <authorList>
            <person name="Jinkerson R.E."/>
            <person name="D'Adamo S."/>
            <person name="Posewitz M.C."/>
        </authorList>
    </citation>
    <scope>NUCLEOTIDE SEQUENCE</scope>
    <source>
        <strain evidence="6">GSL018</strain>
    </source>
</reference>
<dbReference type="FunFam" id="3.40.50.1460:FF:000021">
    <property type="entry name" value="GPI-anchor transamidase"/>
    <property type="match status" value="1"/>
</dbReference>
<dbReference type="PANTHER" id="PTHR48067:SF1">
    <property type="entry name" value="GPI-ANCHOR TRANSAMIDASE"/>
    <property type="match status" value="1"/>
</dbReference>
<evidence type="ECO:0000256" key="3">
    <source>
        <dbReference type="ARBA" id="ARBA00022502"/>
    </source>
</evidence>
<comment type="pathway">
    <text evidence="1">Glycolipid biosynthesis; glycosylphosphatidylinositol-anchor biosynthesis.</text>
</comment>
<dbReference type="InterPro" id="IPR001096">
    <property type="entry name" value="Peptidase_C13"/>
</dbReference>
<name>A0A061RZI7_9CHLO</name>
<dbReference type="GO" id="GO:0006508">
    <property type="term" value="P:proteolysis"/>
    <property type="evidence" value="ECO:0007669"/>
    <property type="project" value="InterPro"/>
</dbReference>
<accession>A0A061RZI7</accession>
<dbReference type="UniPathway" id="UPA00196"/>
<dbReference type="EMBL" id="GBEZ01007117">
    <property type="protein sequence ID" value="JAC78317.1"/>
    <property type="molecule type" value="Transcribed_RNA"/>
</dbReference>
<dbReference type="GO" id="GO:0003923">
    <property type="term" value="F:GPI-anchor transamidase activity"/>
    <property type="evidence" value="ECO:0007669"/>
    <property type="project" value="InterPro"/>
</dbReference>
<evidence type="ECO:0000256" key="4">
    <source>
        <dbReference type="ARBA" id="ARBA00022729"/>
    </source>
</evidence>
<keyword evidence="3" id="KW-0337">GPI-anchor biosynthesis</keyword>
<dbReference type="Pfam" id="PF01650">
    <property type="entry name" value="Peptidase_C13"/>
    <property type="match status" value="1"/>
</dbReference>
<comment type="similarity">
    <text evidence="2">Belongs to the peptidase C13 family.</text>
</comment>
<sequence length="397" mass="44000">MLLLLAFLEVCSLFLGSMAKERQAGFEQHIARWNSSHNNNWAVIVCTSRFWFNYRHISNALSVYHTVKRLGIPDSNILLMLADDVACNPRNTRPSAVYNNRKQELNLYGSRVEVDYRGYEVTVENFVRVLTGRHEPSVPRSKRLLTDAGSNVLVFLTGHGGDEFMKFQDDEELLAQDLADAIAQMEEKRRYNEMLLFVETCEAATMWSRVRSPRVMGMASSSLGEKSYSHHSSPSLGVSVIDRFTYHTLMFFEDVVDIHAQSTLGELFAHFEGKPLGSTAEFLRGRDTRPAGSIRVTDFFGAVSNAVPLQQGFLSQIQADHYSEPEVLRPAVSLHKDPPLSAPAGPLSHRSREEGAWLAVLPPALLLTAVVAAVALQPSLQSLSAKPLAATPAPSSS</sequence>
<evidence type="ECO:0000256" key="1">
    <source>
        <dbReference type="ARBA" id="ARBA00004687"/>
    </source>
</evidence>
<dbReference type="AlphaFoldDB" id="A0A061RZI7"/>
<feature type="chain" id="PRO_5030002216" evidence="5">
    <location>
        <begin position="20"/>
        <end position="397"/>
    </location>
</feature>
<protein>
    <submittedName>
        <fullName evidence="6">Phosphatidylinositol glycan, class K</fullName>
    </submittedName>
</protein>
<evidence type="ECO:0000313" key="6">
    <source>
        <dbReference type="EMBL" id="JAC78317.1"/>
    </source>
</evidence>